<dbReference type="Proteomes" id="UP000226031">
    <property type="component" value="Unassembled WGS sequence"/>
</dbReference>
<reference evidence="1 2" key="1">
    <citation type="submission" date="2017-10" db="EMBL/GenBank/DDBJ databases">
        <title>Comparative genomics in systemic dimorphic fungi from Ajellomycetaceae.</title>
        <authorList>
            <person name="Munoz J.F."/>
            <person name="Mcewen J.G."/>
            <person name="Clay O.K."/>
            <person name="Cuomo C.A."/>
        </authorList>
    </citation>
    <scope>NUCLEOTIDE SEQUENCE [LARGE SCALE GENOMIC DNA]</scope>
    <source>
        <strain evidence="1 2">UAMH4076</strain>
    </source>
</reference>
<accession>A0A2B7XY44</accession>
<dbReference type="AlphaFoldDB" id="A0A2B7XY44"/>
<protein>
    <submittedName>
        <fullName evidence="1">Uncharacterized protein</fullName>
    </submittedName>
</protein>
<comment type="caution">
    <text evidence="1">The sequence shown here is derived from an EMBL/GenBank/DDBJ whole genome shotgun (WGS) entry which is preliminary data.</text>
</comment>
<evidence type="ECO:0000313" key="1">
    <source>
        <dbReference type="EMBL" id="PGH13865.1"/>
    </source>
</evidence>
<dbReference type="EMBL" id="PDND01001205">
    <property type="protein sequence ID" value="PGH13865.1"/>
    <property type="molecule type" value="Genomic_DNA"/>
</dbReference>
<gene>
    <name evidence="1" type="ORF">GX50_09019</name>
</gene>
<proteinExistence type="predicted"/>
<evidence type="ECO:0000313" key="2">
    <source>
        <dbReference type="Proteomes" id="UP000226031"/>
    </source>
</evidence>
<organism evidence="1 2">
    <name type="scientific">[Emmonsia] crescens</name>
    <dbReference type="NCBI Taxonomy" id="73230"/>
    <lineage>
        <taxon>Eukaryota</taxon>
        <taxon>Fungi</taxon>
        <taxon>Dikarya</taxon>
        <taxon>Ascomycota</taxon>
        <taxon>Pezizomycotina</taxon>
        <taxon>Eurotiomycetes</taxon>
        <taxon>Eurotiomycetidae</taxon>
        <taxon>Onygenales</taxon>
        <taxon>Ajellomycetaceae</taxon>
        <taxon>Emergomyces</taxon>
    </lineage>
</organism>
<keyword evidence="2" id="KW-1185">Reference proteome</keyword>
<name>A0A2B7XY44_9EURO</name>
<sequence>MILLIARTHQSGAMVASLQLPPLLNLLGENSELHPPMSQRRIQISLKMNMTLPAA</sequence>